<dbReference type="InterPro" id="IPR029526">
    <property type="entry name" value="PGBD"/>
</dbReference>
<reference evidence="3 4" key="1">
    <citation type="journal article" date="2023" name="Sci. Data">
        <title>Genome assembly of the Korean intertidal mud-creeper Batillaria attramentaria.</title>
        <authorList>
            <person name="Patra A.K."/>
            <person name="Ho P.T."/>
            <person name="Jun S."/>
            <person name="Lee S.J."/>
            <person name="Kim Y."/>
            <person name="Won Y.J."/>
        </authorList>
    </citation>
    <scope>NUCLEOTIDE SEQUENCE [LARGE SCALE GENOMIC DNA]</scope>
    <source>
        <strain evidence="3">Wonlab-2016</strain>
    </source>
</reference>
<proteinExistence type="predicted"/>
<keyword evidence="4" id="KW-1185">Reference proteome</keyword>
<feature type="compositionally biased region" description="Acidic residues" evidence="1">
    <location>
        <begin position="29"/>
        <end position="52"/>
    </location>
</feature>
<evidence type="ECO:0000259" key="2">
    <source>
        <dbReference type="Pfam" id="PF13843"/>
    </source>
</evidence>
<gene>
    <name evidence="3" type="ORF">BaRGS_00014373</name>
</gene>
<feature type="compositionally biased region" description="Basic and acidic residues" evidence="1">
    <location>
        <begin position="74"/>
        <end position="83"/>
    </location>
</feature>
<dbReference type="Pfam" id="PF13843">
    <property type="entry name" value="DDE_Tnp_1_7"/>
    <property type="match status" value="1"/>
</dbReference>
<accession>A0ABD0L5G0</accession>
<dbReference type="Proteomes" id="UP001519460">
    <property type="component" value="Unassembled WGS sequence"/>
</dbReference>
<name>A0ABD0L5G0_9CAEN</name>
<feature type="compositionally biased region" description="Polar residues" evidence="1">
    <location>
        <begin position="1"/>
        <end position="11"/>
    </location>
</feature>
<comment type="caution">
    <text evidence="3">The sequence shown here is derived from an EMBL/GenBank/DDBJ whole genome shotgun (WGS) entry which is preliminary data.</text>
</comment>
<dbReference type="AlphaFoldDB" id="A0ABD0L5G0"/>
<feature type="domain" description="PiggyBac transposable element-derived protein" evidence="2">
    <location>
        <begin position="179"/>
        <end position="248"/>
    </location>
</feature>
<organism evidence="3 4">
    <name type="scientific">Batillaria attramentaria</name>
    <dbReference type="NCBI Taxonomy" id="370345"/>
    <lineage>
        <taxon>Eukaryota</taxon>
        <taxon>Metazoa</taxon>
        <taxon>Spiralia</taxon>
        <taxon>Lophotrochozoa</taxon>
        <taxon>Mollusca</taxon>
        <taxon>Gastropoda</taxon>
        <taxon>Caenogastropoda</taxon>
        <taxon>Sorbeoconcha</taxon>
        <taxon>Cerithioidea</taxon>
        <taxon>Batillariidae</taxon>
        <taxon>Batillaria</taxon>
    </lineage>
</organism>
<evidence type="ECO:0000256" key="1">
    <source>
        <dbReference type="SAM" id="MobiDB-lite"/>
    </source>
</evidence>
<feature type="compositionally biased region" description="Basic residues" evidence="1">
    <location>
        <begin position="124"/>
        <end position="133"/>
    </location>
</feature>
<evidence type="ECO:0000313" key="3">
    <source>
        <dbReference type="EMBL" id="KAK7494481.1"/>
    </source>
</evidence>
<protein>
    <recommendedName>
        <fullName evidence="2">PiggyBac transposable element-derived protein domain-containing protein</fullName>
    </recommendedName>
</protein>
<sequence length="264" mass="29108">MAEQASTSGTQRPVFRRYTALQVLQEVMNDPDSDDEDMRGEDDSGSDEEETDYNLHHPLLQVGDESDDEDYEPDRDVSDHASTESDSTMDSDEPSSSSPPSPILRGRGRGHGRGRGNIGQQRGGRGRRGRGRGPGRQSDLVTEWTAAGVQPPNPGVVFTGNPGIKVNTDNFSAVDYMDLYFDDLVNHLVIQTNLYAEQYLQAHPDLPPNSGAAQWVQVDAAEMKRFLALILLMGIVRLPSIELYWSKKVHTCVLCSHVKKPVSG</sequence>
<dbReference type="PANTHER" id="PTHR46599">
    <property type="entry name" value="PIGGYBAC TRANSPOSABLE ELEMENT-DERIVED PROTEIN 4"/>
    <property type="match status" value="1"/>
</dbReference>
<dbReference type="PANTHER" id="PTHR46599:SF3">
    <property type="entry name" value="PIGGYBAC TRANSPOSABLE ELEMENT-DERIVED PROTEIN 4"/>
    <property type="match status" value="1"/>
</dbReference>
<evidence type="ECO:0000313" key="4">
    <source>
        <dbReference type="Proteomes" id="UP001519460"/>
    </source>
</evidence>
<dbReference type="EMBL" id="JACVVK020000083">
    <property type="protein sequence ID" value="KAK7494481.1"/>
    <property type="molecule type" value="Genomic_DNA"/>
</dbReference>
<feature type="region of interest" description="Disordered" evidence="1">
    <location>
        <begin position="1"/>
        <end position="138"/>
    </location>
</feature>
<feature type="compositionally biased region" description="Acidic residues" evidence="1">
    <location>
        <begin position="64"/>
        <end position="73"/>
    </location>
</feature>